<protein>
    <submittedName>
        <fullName evidence="1">Uncharacterized protein</fullName>
    </submittedName>
</protein>
<gene>
    <name evidence="1" type="ORF">DAH66_13835</name>
</gene>
<proteinExistence type="predicted"/>
<sequence length="97" mass="10969">MEDCMRTEPVEIYSDATNAAIMRHPDRKFPGTLIQGDTLYSLSKLAAGALAGAEAETDQWYDLKELADALQSRIDHYTRVMREHDLPLPFSLEANDR</sequence>
<organism evidence="1 2">
    <name type="scientific">Sphingomonas koreensis</name>
    <dbReference type="NCBI Taxonomy" id="93064"/>
    <lineage>
        <taxon>Bacteria</taxon>
        <taxon>Pseudomonadati</taxon>
        <taxon>Pseudomonadota</taxon>
        <taxon>Alphaproteobacteria</taxon>
        <taxon>Sphingomonadales</taxon>
        <taxon>Sphingomonadaceae</taxon>
        <taxon>Sphingomonas</taxon>
    </lineage>
</organism>
<dbReference type="Pfam" id="PF22281">
    <property type="entry name" value="DUF6959"/>
    <property type="match status" value="1"/>
</dbReference>
<comment type="caution">
    <text evidence="1">The sequence shown here is derived from an EMBL/GenBank/DDBJ whole genome shotgun (WGS) entry which is preliminary data.</text>
</comment>
<name>A0A430G1Q1_9SPHN</name>
<dbReference type="InterPro" id="IPR053801">
    <property type="entry name" value="DUF6959"/>
</dbReference>
<accession>A0A430G1Q1</accession>
<evidence type="ECO:0000313" key="1">
    <source>
        <dbReference type="EMBL" id="RSY81950.1"/>
    </source>
</evidence>
<dbReference type="Proteomes" id="UP000287746">
    <property type="component" value="Unassembled WGS sequence"/>
</dbReference>
<reference evidence="1 2" key="1">
    <citation type="submission" date="2018-07" db="EMBL/GenBank/DDBJ databases">
        <title>Genomic and Epidemiologic Investigation of an Indolent Hospital Outbreak.</title>
        <authorList>
            <person name="Johnson R.C."/>
            <person name="Deming C."/>
            <person name="Conlan S."/>
            <person name="Zellmer C.J."/>
            <person name="Michelin A.V."/>
            <person name="Lee-Lin S."/>
            <person name="Thomas P.J."/>
            <person name="Park M."/>
            <person name="Weingarten R.A."/>
            <person name="Less J."/>
            <person name="Dekker J.P."/>
            <person name="Frank K.M."/>
            <person name="Musser K.A."/>
            <person name="Mcquiston J.R."/>
            <person name="Henderson D.K."/>
            <person name="Lau A.F."/>
            <person name="Palmore T.N."/>
            <person name="Segre J.A."/>
        </authorList>
    </citation>
    <scope>NUCLEOTIDE SEQUENCE [LARGE SCALE GENOMIC DNA]</scope>
    <source>
        <strain evidence="1 2">SK-CDC1_0717</strain>
    </source>
</reference>
<evidence type="ECO:0000313" key="2">
    <source>
        <dbReference type="Proteomes" id="UP000287746"/>
    </source>
</evidence>
<dbReference type="EMBL" id="QQYZ01000013">
    <property type="protein sequence ID" value="RSY81950.1"/>
    <property type="molecule type" value="Genomic_DNA"/>
</dbReference>
<dbReference type="AlphaFoldDB" id="A0A430G1Q1"/>